<name>A0A2H3E0C0_ARMGA</name>
<keyword evidence="2" id="KW-1185">Reference proteome</keyword>
<organism evidence="1 2">
    <name type="scientific">Armillaria gallica</name>
    <name type="common">Bulbous honey fungus</name>
    <name type="synonym">Armillaria bulbosa</name>
    <dbReference type="NCBI Taxonomy" id="47427"/>
    <lineage>
        <taxon>Eukaryota</taxon>
        <taxon>Fungi</taxon>
        <taxon>Dikarya</taxon>
        <taxon>Basidiomycota</taxon>
        <taxon>Agaricomycotina</taxon>
        <taxon>Agaricomycetes</taxon>
        <taxon>Agaricomycetidae</taxon>
        <taxon>Agaricales</taxon>
        <taxon>Marasmiineae</taxon>
        <taxon>Physalacriaceae</taxon>
        <taxon>Armillaria</taxon>
    </lineage>
</organism>
<proteinExistence type="predicted"/>
<dbReference type="EMBL" id="KZ293653">
    <property type="protein sequence ID" value="PBK94787.1"/>
    <property type="molecule type" value="Genomic_DNA"/>
</dbReference>
<sequence>DYCAEIKIPTKEGTLAISLPMYAASPTKREIIDQQIDSWFEKGIIEVSKSL</sequence>
<accession>A0A2H3E0C0</accession>
<evidence type="ECO:0000313" key="1">
    <source>
        <dbReference type="EMBL" id="PBK94787.1"/>
    </source>
</evidence>
<dbReference type="OrthoDB" id="6776860at2759"/>
<gene>
    <name evidence="1" type="ORF">ARMGADRAFT_926978</name>
</gene>
<evidence type="ECO:0000313" key="2">
    <source>
        <dbReference type="Proteomes" id="UP000217790"/>
    </source>
</evidence>
<dbReference type="Gene3D" id="3.10.10.10">
    <property type="entry name" value="HIV Type 1 Reverse Transcriptase, subunit A, domain 1"/>
    <property type="match status" value="1"/>
</dbReference>
<dbReference type="STRING" id="47427.A0A2H3E0C0"/>
<dbReference type="InParanoid" id="A0A2H3E0C0"/>
<protein>
    <submittedName>
        <fullName evidence="1">Uncharacterized protein</fullName>
    </submittedName>
</protein>
<dbReference type="Proteomes" id="UP000217790">
    <property type="component" value="Unassembled WGS sequence"/>
</dbReference>
<reference evidence="2" key="1">
    <citation type="journal article" date="2017" name="Nat. Ecol. Evol.">
        <title>Genome expansion and lineage-specific genetic innovations in the forest pathogenic fungi Armillaria.</title>
        <authorList>
            <person name="Sipos G."/>
            <person name="Prasanna A.N."/>
            <person name="Walter M.C."/>
            <person name="O'Connor E."/>
            <person name="Balint B."/>
            <person name="Krizsan K."/>
            <person name="Kiss B."/>
            <person name="Hess J."/>
            <person name="Varga T."/>
            <person name="Slot J."/>
            <person name="Riley R."/>
            <person name="Boka B."/>
            <person name="Rigling D."/>
            <person name="Barry K."/>
            <person name="Lee J."/>
            <person name="Mihaltcheva S."/>
            <person name="LaButti K."/>
            <person name="Lipzen A."/>
            <person name="Waldron R."/>
            <person name="Moloney N.M."/>
            <person name="Sperisen C."/>
            <person name="Kredics L."/>
            <person name="Vagvoelgyi C."/>
            <person name="Patrignani A."/>
            <person name="Fitzpatrick D."/>
            <person name="Nagy I."/>
            <person name="Doyle S."/>
            <person name="Anderson J.B."/>
            <person name="Grigoriev I.V."/>
            <person name="Gueldener U."/>
            <person name="Muensterkoetter M."/>
            <person name="Nagy L.G."/>
        </authorList>
    </citation>
    <scope>NUCLEOTIDE SEQUENCE [LARGE SCALE GENOMIC DNA]</scope>
    <source>
        <strain evidence="2">Ar21-2</strain>
    </source>
</reference>
<feature type="non-terminal residue" evidence="1">
    <location>
        <position position="1"/>
    </location>
</feature>
<dbReference type="AlphaFoldDB" id="A0A2H3E0C0"/>